<comment type="caution">
    <text evidence="1">The sequence shown here is derived from an EMBL/GenBank/DDBJ whole genome shotgun (WGS) entry which is preliminary data.</text>
</comment>
<reference evidence="1" key="2">
    <citation type="submission" date="2020-11" db="EMBL/GenBank/DDBJ databases">
        <authorList>
            <person name="McCartney M.A."/>
            <person name="Auch B."/>
            <person name="Kono T."/>
            <person name="Mallez S."/>
            <person name="Becker A."/>
            <person name="Gohl D.M."/>
            <person name="Silverstein K.A.T."/>
            <person name="Koren S."/>
            <person name="Bechman K.B."/>
            <person name="Herman A."/>
            <person name="Abrahante J.E."/>
            <person name="Garbe J."/>
        </authorList>
    </citation>
    <scope>NUCLEOTIDE SEQUENCE</scope>
    <source>
        <strain evidence="1">Duluth1</strain>
        <tissue evidence="1">Whole animal</tissue>
    </source>
</reference>
<sequence length="51" mass="5725">MEVVNSATSCNPVSNRPISICFSARPDNIITTKVYAPAPYYEDEVIEQVYE</sequence>
<organism evidence="1 2">
    <name type="scientific">Dreissena polymorpha</name>
    <name type="common">Zebra mussel</name>
    <name type="synonym">Mytilus polymorpha</name>
    <dbReference type="NCBI Taxonomy" id="45954"/>
    <lineage>
        <taxon>Eukaryota</taxon>
        <taxon>Metazoa</taxon>
        <taxon>Spiralia</taxon>
        <taxon>Lophotrochozoa</taxon>
        <taxon>Mollusca</taxon>
        <taxon>Bivalvia</taxon>
        <taxon>Autobranchia</taxon>
        <taxon>Heteroconchia</taxon>
        <taxon>Euheterodonta</taxon>
        <taxon>Imparidentia</taxon>
        <taxon>Neoheterodontei</taxon>
        <taxon>Myida</taxon>
        <taxon>Dreissenoidea</taxon>
        <taxon>Dreissenidae</taxon>
        <taxon>Dreissena</taxon>
    </lineage>
</organism>
<dbReference type="Proteomes" id="UP000828390">
    <property type="component" value="Unassembled WGS sequence"/>
</dbReference>
<reference evidence="1" key="1">
    <citation type="journal article" date="2019" name="bioRxiv">
        <title>The Genome of the Zebra Mussel, Dreissena polymorpha: A Resource for Invasive Species Research.</title>
        <authorList>
            <person name="McCartney M.A."/>
            <person name="Auch B."/>
            <person name="Kono T."/>
            <person name="Mallez S."/>
            <person name="Zhang Y."/>
            <person name="Obille A."/>
            <person name="Becker A."/>
            <person name="Abrahante J.E."/>
            <person name="Garbe J."/>
            <person name="Badalamenti J.P."/>
            <person name="Herman A."/>
            <person name="Mangelson H."/>
            <person name="Liachko I."/>
            <person name="Sullivan S."/>
            <person name="Sone E.D."/>
            <person name="Koren S."/>
            <person name="Silverstein K.A.T."/>
            <person name="Beckman K.B."/>
            <person name="Gohl D.M."/>
        </authorList>
    </citation>
    <scope>NUCLEOTIDE SEQUENCE</scope>
    <source>
        <strain evidence="1">Duluth1</strain>
        <tissue evidence="1">Whole animal</tissue>
    </source>
</reference>
<name>A0A9D3YD24_DREPO</name>
<dbReference type="EMBL" id="JAIWYP010000016">
    <property type="protein sequence ID" value="KAH3696079.1"/>
    <property type="molecule type" value="Genomic_DNA"/>
</dbReference>
<dbReference type="AlphaFoldDB" id="A0A9D3YD24"/>
<evidence type="ECO:0000313" key="1">
    <source>
        <dbReference type="EMBL" id="KAH3696079.1"/>
    </source>
</evidence>
<evidence type="ECO:0000313" key="2">
    <source>
        <dbReference type="Proteomes" id="UP000828390"/>
    </source>
</evidence>
<keyword evidence="2" id="KW-1185">Reference proteome</keyword>
<proteinExistence type="predicted"/>
<accession>A0A9D3YD24</accession>
<gene>
    <name evidence="1" type="ORF">DPMN_083542</name>
</gene>
<protein>
    <submittedName>
        <fullName evidence="1">Uncharacterized protein</fullName>
    </submittedName>
</protein>